<dbReference type="Pfam" id="PF03796">
    <property type="entry name" value="DnaB_C"/>
    <property type="match status" value="1"/>
</dbReference>
<dbReference type="InterPro" id="IPR027417">
    <property type="entry name" value="P-loop_NTPase"/>
</dbReference>
<keyword evidence="9" id="KW-0413">Isomerase</keyword>
<evidence type="ECO:0000313" key="13">
    <source>
        <dbReference type="EMBL" id="PSV48348.1"/>
    </source>
</evidence>
<protein>
    <recommendedName>
        <fullName evidence="10">DNA 5'-3' helicase</fullName>
        <ecNumber evidence="10">5.6.2.3</ecNumber>
    </recommendedName>
</protein>
<keyword evidence="2" id="KW-0639">Primosome</keyword>
<evidence type="ECO:0000313" key="14">
    <source>
        <dbReference type="Proteomes" id="UP000241803"/>
    </source>
</evidence>
<dbReference type="InterPro" id="IPR036185">
    <property type="entry name" value="DNA_heli_DnaB-like_N_sf"/>
</dbReference>
<comment type="similarity">
    <text evidence="1">Belongs to the helicase family. DnaB subfamily.</text>
</comment>
<evidence type="ECO:0000256" key="7">
    <source>
        <dbReference type="ARBA" id="ARBA00022840"/>
    </source>
</evidence>
<comment type="catalytic activity">
    <reaction evidence="11">
        <text>ATP + H2O = ADP + phosphate + H(+)</text>
        <dbReference type="Rhea" id="RHEA:13065"/>
        <dbReference type="ChEBI" id="CHEBI:15377"/>
        <dbReference type="ChEBI" id="CHEBI:15378"/>
        <dbReference type="ChEBI" id="CHEBI:30616"/>
        <dbReference type="ChEBI" id="CHEBI:43474"/>
        <dbReference type="ChEBI" id="CHEBI:456216"/>
        <dbReference type="EC" id="5.6.2.3"/>
    </reaction>
</comment>
<comment type="caution">
    <text evidence="13">The sequence shown here is derived from an EMBL/GenBank/DDBJ whole genome shotgun (WGS) entry which is preliminary data.</text>
</comment>
<dbReference type="EMBL" id="PYOC01000002">
    <property type="protein sequence ID" value="PSV48348.1"/>
    <property type="molecule type" value="Genomic_DNA"/>
</dbReference>
<evidence type="ECO:0000256" key="2">
    <source>
        <dbReference type="ARBA" id="ARBA00022515"/>
    </source>
</evidence>
<dbReference type="Pfam" id="PF00772">
    <property type="entry name" value="DnaB"/>
    <property type="match status" value="1"/>
</dbReference>
<accession>A0A2T3LAJ4</accession>
<dbReference type="GO" id="GO:0005524">
    <property type="term" value="F:ATP binding"/>
    <property type="evidence" value="ECO:0007669"/>
    <property type="project" value="UniProtKB-KW"/>
</dbReference>
<name>A0A2T3LAJ4_9GAMM</name>
<dbReference type="RefSeq" id="WP_107252954.1">
    <property type="nucleotide sequence ID" value="NZ_PYOC01000002.1"/>
</dbReference>
<keyword evidence="8" id="KW-0238">DNA-binding</keyword>
<keyword evidence="3" id="KW-0235">DNA replication</keyword>
<evidence type="ECO:0000256" key="8">
    <source>
        <dbReference type="ARBA" id="ARBA00023125"/>
    </source>
</evidence>
<dbReference type="PANTHER" id="PTHR30153">
    <property type="entry name" value="REPLICATIVE DNA HELICASE DNAB"/>
    <property type="match status" value="1"/>
</dbReference>
<dbReference type="GO" id="GO:0043139">
    <property type="term" value="F:5'-3' DNA helicase activity"/>
    <property type="evidence" value="ECO:0007669"/>
    <property type="project" value="UniProtKB-EC"/>
</dbReference>
<dbReference type="SUPFAM" id="SSF52540">
    <property type="entry name" value="P-loop containing nucleoside triphosphate hydrolases"/>
    <property type="match status" value="1"/>
</dbReference>
<dbReference type="GO" id="GO:0006269">
    <property type="term" value="P:DNA replication, synthesis of primer"/>
    <property type="evidence" value="ECO:0007669"/>
    <property type="project" value="UniProtKB-KW"/>
</dbReference>
<dbReference type="EC" id="5.6.2.3" evidence="10"/>
<evidence type="ECO:0000256" key="6">
    <source>
        <dbReference type="ARBA" id="ARBA00022806"/>
    </source>
</evidence>
<evidence type="ECO:0000256" key="10">
    <source>
        <dbReference type="ARBA" id="ARBA00044969"/>
    </source>
</evidence>
<sequence length="472" mass="52116">MDINYQSQANAAEQSVLGALFLIGDPKAPAVSKIFYSLKIGSFGEAMHRDIYRAINNVAQTGSRIDLITVEAELRNLLGIGSNQIDFHLSYLVELVNNTPSSRNVMAYVSIVKNAAVEREALSLLESGLALMSDPSEGTPIERLGLVISSLERARNSAVGVSAGGLSRMSDIGKEWLEGVEARFNGEVPLGLKTGLVNLDKILAPKNILPGSLVAIGARPKMGKTAFTLKIAEYVAIEEGKGIATFSLEMPKEQIYERMVSSRARIDSGLFYQSPEDVYNFDTEFAKASQAISEYNNTKCYIDDSPSVTITYIEAESRRLHREVPLAAIMVDYLTLMTTEKAERNDLAYGDITKRLKQLAKELNCVVFLVTQLNRKLEERTDKRPLPSDSRDTGQIEQDCDIWIGLYRDSVYHADSPNPPELMEAIVRYNRHGGTGTAYLELINGHVGDFLSSVVLDNPSTRKTMSAKYARK</sequence>
<evidence type="ECO:0000256" key="1">
    <source>
        <dbReference type="ARBA" id="ARBA00008428"/>
    </source>
</evidence>
<dbReference type="InterPro" id="IPR007694">
    <property type="entry name" value="DNA_helicase_DnaB-like_C"/>
</dbReference>
<dbReference type="CDD" id="cd00984">
    <property type="entry name" value="DnaB_C"/>
    <property type="match status" value="1"/>
</dbReference>
<keyword evidence="7" id="KW-0067">ATP-binding</keyword>
<feature type="domain" description="SF4 helicase" evidence="12">
    <location>
        <begin position="185"/>
        <end position="456"/>
    </location>
</feature>
<dbReference type="GO" id="GO:0005829">
    <property type="term" value="C:cytosol"/>
    <property type="evidence" value="ECO:0007669"/>
    <property type="project" value="TreeGrafter"/>
</dbReference>
<evidence type="ECO:0000256" key="9">
    <source>
        <dbReference type="ARBA" id="ARBA00023235"/>
    </source>
</evidence>
<dbReference type="InterPro" id="IPR007693">
    <property type="entry name" value="DNA_helicase_DnaB-like_N"/>
</dbReference>
<dbReference type="PROSITE" id="PS51199">
    <property type="entry name" value="SF4_HELICASE"/>
    <property type="match status" value="1"/>
</dbReference>
<dbReference type="Gene3D" id="1.10.860.10">
    <property type="entry name" value="DNAb Helicase, Chain A"/>
    <property type="match status" value="1"/>
</dbReference>
<dbReference type="InterPro" id="IPR016136">
    <property type="entry name" value="DNA_helicase_N/primase_C"/>
</dbReference>
<keyword evidence="14" id="KW-1185">Reference proteome</keyword>
<evidence type="ECO:0000256" key="4">
    <source>
        <dbReference type="ARBA" id="ARBA00022741"/>
    </source>
</evidence>
<keyword evidence="4" id="KW-0547">Nucleotide-binding</keyword>
<evidence type="ECO:0000256" key="3">
    <source>
        <dbReference type="ARBA" id="ARBA00022705"/>
    </source>
</evidence>
<keyword evidence="6 13" id="KW-0347">Helicase</keyword>
<reference evidence="13 14" key="1">
    <citation type="submission" date="2018-03" db="EMBL/GenBank/DDBJ databases">
        <title>Whole genome sequencing of Histamine producing bacteria.</title>
        <authorList>
            <person name="Butler K."/>
        </authorList>
    </citation>
    <scope>NUCLEOTIDE SEQUENCE [LARGE SCALE GENOMIC DNA]</scope>
    <source>
        <strain evidence="13 14">ATCC 19614</strain>
    </source>
</reference>
<dbReference type="AlphaFoldDB" id="A0A2T3LAJ4"/>
<organism evidence="13 14">
    <name type="scientific">Photobacterium indicum</name>
    <dbReference type="NCBI Taxonomy" id="81447"/>
    <lineage>
        <taxon>Bacteria</taxon>
        <taxon>Pseudomonadati</taxon>
        <taxon>Pseudomonadota</taxon>
        <taxon>Gammaproteobacteria</taxon>
        <taxon>Vibrionales</taxon>
        <taxon>Vibrionaceae</taxon>
        <taxon>Photobacterium</taxon>
    </lineage>
</organism>
<dbReference type="Gene3D" id="3.40.50.300">
    <property type="entry name" value="P-loop containing nucleotide triphosphate hydrolases"/>
    <property type="match status" value="1"/>
</dbReference>
<dbReference type="GO" id="GO:0003677">
    <property type="term" value="F:DNA binding"/>
    <property type="evidence" value="ECO:0007669"/>
    <property type="project" value="UniProtKB-KW"/>
</dbReference>
<proteinExistence type="inferred from homology"/>
<gene>
    <name evidence="13" type="ORF">C9J47_07425</name>
</gene>
<keyword evidence="5" id="KW-0378">Hydrolase</keyword>
<dbReference type="Proteomes" id="UP000241803">
    <property type="component" value="Unassembled WGS sequence"/>
</dbReference>
<dbReference type="GO" id="GO:0016787">
    <property type="term" value="F:hydrolase activity"/>
    <property type="evidence" value="ECO:0007669"/>
    <property type="project" value="UniProtKB-KW"/>
</dbReference>
<dbReference type="GO" id="GO:1990077">
    <property type="term" value="C:primosome complex"/>
    <property type="evidence" value="ECO:0007669"/>
    <property type="project" value="UniProtKB-KW"/>
</dbReference>
<evidence type="ECO:0000256" key="5">
    <source>
        <dbReference type="ARBA" id="ARBA00022801"/>
    </source>
</evidence>
<evidence type="ECO:0000256" key="11">
    <source>
        <dbReference type="ARBA" id="ARBA00048954"/>
    </source>
</evidence>
<dbReference type="PANTHER" id="PTHR30153:SF2">
    <property type="entry name" value="REPLICATIVE DNA HELICASE"/>
    <property type="match status" value="1"/>
</dbReference>
<evidence type="ECO:0000259" key="12">
    <source>
        <dbReference type="PROSITE" id="PS51199"/>
    </source>
</evidence>
<dbReference type="SUPFAM" id="SSF48024">
    <property type="entry name" value="N-terminal domain of DnaB helicase"/>
    <property type="match status" value="1"/>
</dbReference>